<gene>
    <name evidence="1" type="ORF">AKJ44_00525</name>
</gene>
<protein>
    <recommendedName>
        <fullName evidence="3">Thiamine biosynthesis protein ThiS</fullName>
    </recommendedName>
</protein>
<dbReference type="InterPro" id="IPR003749">
    <property type="entry name" value="ThiS/MoaD-like"/>
</dbReference>
<proteinExistence type="predicted"/>
<keyword evidence="2" id="KW-1185">Reference proteome</keyword>
<name>A0A133V7P8_9EURY</name>
<dbReference type="EMBL" id="LHXY01000003">
    <property type="protein sequence ID" value="KXB02427.1"/>
    <property type="molecule type" value="Genomic_DNA"/>
</dbReference>
<dbReference type="CDD" id="cd17040">
    <property type="entry name" value="Ubl_MoaD_like"/>
    <property type="match status" value="1"/>
</dbReference>
<dbReference type="InterPro" id="IPR016155">
    <property type="entry name" value="Mopterin_synth/thiamin_S_b"/>
</dbReference>
<organism evidence="1 2">
    <name type="scientific">candidate division MSBL1 archaeon SCGC-AAA261F17</name>
    <dbReference type="NCBI Taxonomy" id="1698274"/>
    <lineage>
        <taxon>Archaea</taxon>
        <taxon>Methanobacteriati</taxon>
        <taxon>Methanobacteriota</taxon>
        <taxon>candidate division MSBL1</taxon>
    </lineage>
</organism>
<evidence type="ECO:0000313" key="2">
    <source>
        <dbReference type="Proteomes" id="UP000070035"/>
    </source>
</evidence>
<evidence type="ECO:0000313" key="1">
    <source>
        <dbReference type="EMBL" id="KXB02427.1"/>
    </source>
</evidence>
<dbReference type="SUPFAM" id="SSF54285">
    <property type="entry name" value="MoaD/ThiS"/>
    <property type="match status" value="1"/>
</dbReference>
<comment type="caution">
    <text evidence="1">The sequence shown here is derived from an EMBL/GenBank/DDBJ whole genome shotgun (WGS) entry which is preliminary data.</text>
</comment>
<dbReference type="AlphaFoldDB" id="A0A133V7P8"/>
<dbReference type="Gene3D" id="3.10.20.30">
    <property type="match status" value="1"/>
</dbReference>
<sequence length="84" mass="9509">MEIKIKNSTNLKELRLKREWEEELPRESTIGDLLTKLNLNKLKNEDGSLSTLVLIFKNKKSVRSTSEKLADGDEVKLIPKVSGG</sequence>
<accession>A0A133V7P8</accession>
<dbReference type="InterPro" id="IPR012675">
    <property type="entry name" value="Beta-grasp_dom_sf"/>
</dbReference>
<evidence type="ECO:0008006" key="3">
    <source>
        <dbReference type="Google" id="ProtNLM"/>
    </source>
</evidence>
<dbReference type="Proteomes" id="UP000070035">
    <property type="component" value="Unassembled WGS sequence"/>
</dbReference>
<reference evidence="1 2" key="1">
    <citation type="journal article" date="2016" name="Sci. Rep.">
        <title>Metabolic traits of an uncultured archaeal lineage -MSBL1- from brine pools of the Red Sea.</title>
        <authorList>
            <person name="Mwirichia R."/>
            <person name="Alam I."/>
            <person name="Rashid M."/>
            <person name="Vinu M."/>
            <person name="Ba-Alawi W."/>
            <person name="Anthony Kamau A."/>
            <person name="Kamanda Ngugi D."/>
            <person name="Goker M."/>
            <person name="Klenk H.P."/>
            <person name="Bajic V."/>
            <person name="Stingl U."/>
        </authorList>
    </citation>
    <scope>NUCLEOTIDE SEQUENCE [LARGE SCALE GENOMIC DNA]</scope>
    <source>
        <strain evidence="1">SCGC-AAA261F17</strain>
    </source>
</reference>
<dbReference type="Pfam" id="PF02597">
    <property type="entry name" value="ThiS"/>
    <property type="match status" value="1"/>
</dbReference>